<gene>
    <name evidence="5" type="ORF">B4U79_14854</name>
    <name evidence="4" type="ORF">B4U79_15863</name>
</gene>
<dbReference type="Pfam" id="PF25372">
    <property type="entry name" value="DUF7885"/>
    <property type="match status" value="1"/>
</dbReference>
<evidence type="ECO:0000313" key="4">
    <source>
        <dbReference type="EMBL" id="RWS13107.1"/>
    </source>
</evidence>
<evidence type="ECO:0000259" key="3">
    <source>
        <dbReference type="PROSITE" id="PS50181"/>
    </source>
</evidence>
<dbReference type="Pfam" id="PF12937">
    <property type="entry name" value="F-box-like"/>
    <property type="match status" value="1"/>
</dbReference>
<dbReference type="GO" id="GO:0019005">
    <property type="term" value="C:SCF ubiquitin ligase complex"/>
    <property type="evidence" value="ECO:0007669"/>
    <property type="project" value="TreeGrafter"/>
</dbReference>
<name>A0A3S3SGW4_9ACAR</name>
<reference evidence="5" key="2">
    <citation type="submission" date="2018-11" db="EMBL/GenBank/DDBJ databases">
        <title>Trombidioid mite genomics.</title>
        <authorList>
            <person name="Dong X."/>
        </authorList>
    </citation>
    <scope>NUCLEOTIDE SEQUENCE</scope>
    <source>
        <strain evidence="5">UoL-WK</strain>
    </source>
</reference>
<keyword evidence="6" id="KW-1185">Reference proteome</keyword>
<dbReference type="Pfam" id="PF13516">
    <property type="entry name" value="LRR_6"/>
    <property type="match status" value="1"/>
</dbReference>
<dbReference type="InterPro" id="IPR001810">
    <property type="entry name" value="F-box_dom"/>
</dbReference>
<dbReference type="GO" id="GO:0031146">
    <property type="term" value="P:SCF-dependent proteasomal ubiquitin-dependent protein catabolic process"/>
    <property type="evidence" value="ECO:0007669"/>
    <property type="project" value="TreeGrafter"/>
</dbReference>
<dbReference type="Proteomes" id="UP000285301">
    <property type="component" value="Unassembled WGS sequence"/>
</dbReference>
<proteinExistence type="predicted"/>
<dbReference type="SMART" id="SM00367">
    <property type="entry name" value="LRR_CC"/>
    <property type="match status" value="10"/>
</dbReference>
<comment type="caution">
    <text evidence="5">The sequence shown here is derived from an EMBL/GenBank/DDBJ whole genome shotgun (WGS) entry which is preliminary data.</text>
</comment>
<dbReference type="SUPFAM" id="SSF81383">
    <property type="entry name" value="F-box domain"/>
    <property type="match status" value="1"/>
</dbReference>
<dbReference type="InterPro" id="IPR001611">
    <property type="entry name" value="Leu-rich_rpt"/>
</dbReference>
<dbReference type="SUPFAM" id="SSF52047">
    <property type="entry name" value="RNI-like"/>
    <property type="match status" value="1"/>
</dbReference>
<organism evidence="5 6">
    <name type="scientific">Dinothrombium tinctorium</name>
    <dbReference type="NCBI Taxonomy" id="1965070"/>
    <lineage>
        <taxon>Eukaryota</taxon>
        <taxon>Metazoa</taxon>
        <taxon>Ecdysozoa</taxon>
        <taxon>Arthropoda</taxon>
        <taxon>Chelicerata</taxon>
        <taxon>Arachnida</taxon>
        <taxon>Acari</taxon>
        <taxon>Acariformes</taxon>
        <taxon>Trombidiformes</taxon>
        <taxon>Prostigmata</taxon>
        <taxon>Anystina</taxon>
        <taxon>Parasitengona</taxon>
        <taxon>Trombidioidea</taxon>
        <taxon>Trombidiidae</taxon>
        <taxon>Dinothrombium</taxon>
    </lineage>
</organism>
<feature type="compositionally biased region" description="Basic residues" evidence="2">
    <location>
        <begin position="1"/>
        <end position="10"/>
    </location>
</feature>
<dbReference type="Gene3D" id="3.80.10.10">
    <property type="entry name" value="Ribonuclease Inhibitor"/>
    <property type="match status" value="2"/>
</dbReference>
<dbReference type="EMBL" id="NCKU01001093">
    <property type="protein sequence ID" value="RWS13107.1"/>
    <property type="molecule type" value="Genomic_DNA"/>
</dbReference>
<evidence type="ECO:0000313" key="6">
    <source>
        <dbReference type="Proteomes" id="UP000285301"/>
    </source>
</evidence>
<evidence type="ECO:0000256" key="2">
    <source>
        <dbReference type="SAM" id="MobiDB-lite"/>
    </source>
</evidence>
<evidence type="ECO:0000313" key="5">
    <source>
        <dbReference type="EMBL" id="RWS13893.1"/>
    </source>
</evidence>
<sequence>MFITSKHKLQKSTLADHSKHHSRTRTTDIDLGYHTLLTSQSQSGSSVNSFNMTASLCSTPTKTACGSNTSTLTKYSCETVIAYFDKLTDELIIKIFNHLTANDLCFSCARVCRRWYYLTWTPSLWQTVVIKETTVNVDFALRSLFRLISREIYCREMIPSIREISIKQSNNQQIHQISLALPIECLNLNGCQNLTDKGLLLIARKCTELKHLYLRGCINITDLGLNEILTNCALVETLDLTAAFNVKLNTTRLPQIPPNLHRLNLSLCHYVDDYTLKIFTKLYGAQITHLYLRRCPLISDHFAKCLVTYCPSLREISLNDCPQLTDYFCYELSLKLGSHLRYISLAKCERITDAAIKQIGKYCSKLRYLNIRGCRLVSDEGIAAIARGAAARLKAIDMGKCNVTDEGLKALSDNCPNLRKISVRECTLVTDIGISLVAYYCRNLVQMNMSNCVNVTIDAYRYVKRFCKKCVIEHSNQ</sequence>
<keyword evidence="1" id="KW-0833">Ubl conjugation pathway</keyword>
<feature type="domain" description="F-box" evidence="3">
    <location>
        <begin position="81"/>
        <end position="128"/>
    </location>
</feature>
<dbReference type="PROSITE" id="PS50181">
    <property type="entry name" value="FBOX"/>
    <property type="match status" value="1"/>
</dbReference>
<dbReference type="OrthoDB" id="423607at2759"/>
<protein>
    <submittedName>
        <fullName evidence="5">F-box/LRR-repeat protein 7-like protein</fullName>
    </submittedName>
</protein>
<dbReference type="EMBL" id="NCKU01000854">
    <property type="protein sequence ID" value="RWS13893.1"/>
    <property type="molecule type" value="Genomic_DNA"/>
</dbReference>
<dbReference type="InterPro" id="IPR006553">
    <property type="entry name" value="Leu-rich_rpt_Cys-con_subtyp"/>
</dbReference>
<dbReference type="InterPro" id="IPR032675">
    <property type="entry name" value="LRR_dom_sf"/>
</dbReference>
<dbReference type="Gene3D" id="1.20.1280.50">
    <property type="match status" value="1"/>
</dbReference>
<feature type="region of interest" description="Disordered" evidence="2">
    <location>
        <begin position="1"/>
        <end position="21"/>
    </location>
</feature>
<dbReference type="STRING" id="1965070.A0A3S3SGW4"/>
<accession>A0A3S3SGW4</accession>
<dbReference type="AlphaFoldDB" id="A0A3S3SGW4"/>
<dbReference type="InterPro" id="IPR057207">
    <property type="entry name" value="FBXL15_LRR"/>
</dbReference>
<dbReference type="InterPro" id="IPR036047">
    <property type="entry name" value="F-box-like_dom_sf"/>
</dbReference>
<evidence type="ECO:0000256" key="1">
    <source>
        <dbReference type="ARBA" id="ARBA00022786"/>
    </source>
</evidence>
<reference evidence="5 6" key="1">
    <citation type="journal article" date="2018" name="Gigascience">
        <title>Genomes of trombidid mites reveal novel predicted allergens and laterally-transferred genes associated with secondary metabolism.</title>
        <authorList>
            <person name="Dong X."/>
            <person name="Chaisiri K."/>
            <person name="Xia D."/>
            <person name="Armstrong S.D."/>
            <person name="Fang Y."/>
            <person name="Donnelly M.J."/>
            <person name="Kadowaki T."/>
            <person name="McGarry J.W."/>
            <person name="Darby A.C."/>
            <person name="Makepeace B.L."/>
        </authorList>
    </citation>
    <scope>NUCLEOTIDE SEQUENCE [LARGE SCALE GENOMIC DNA]</scope>
    <source>
        <strain evidence="5">UoL-WK</strain>
    </source>
</reference>
<dbReference type="PANTHER" id="PTHR13318">
    <property type="entry name" value="PARTNER OF PAIRED, ISOFORM B-RELATED"/>
    <property type="match status" value="1"/>
</dbReference>